<comment type="function">
    <text evidence="5">Flavin prenyltransferase that catalyzes the synthesis of the prenylated FMN cofactor (prenyl-FMN) for 4-hydroxy-3-polyprenylbenzoic acid decarboxylase UbiD. The prenyltransferase is metal-independent and links a dimethylallyl moiety from dimethylallyl monophosphate (DMAP) to the flavin N5 and C6 atoms of FMN.</text>
</comment>
<evidence type="ECO:0000313" key="7">
    <source>
        <dbReference type="EMBL" id="AGI85658.1"/>
    </source>
</evidence>
<dbReference type="EMBL" id="CP004049">
    <property type="protein sequence ID" value="AGI85658.1"/>
    <property type="molecule type" value="Genomic_DNA"/>
</dbReference>
<dbReference type="EC" id="2.5.1.129" evidence="5"/>
<sequence length="185" mass="19986">MRSVVAITGASGALYGVRLLQELPGERILVMSETAKRIIPAETGYSVEQVEGMADAVYSDDDLAAPIASGSFRYDVLFVAPCTESSVAKFACGIADTLISRAVMCAIKEQRKTVLVVRETPKSAIMLENELKLARLGVVIMDANPAFYPQPKTVDDIVGFVVGRCLMQAGVEQDLFRAWGENPPE</sequence>
<keyword evidence="3 5" id="KW-0288">FMN</keyword>
<dbReference type="SUPFAM" id="SSF52507">
    <property type="entry name" value="Homo-oligomeric flavin-containing Cys decarboxylases, HFCD"/>
    <property type="match status" value="1"/>
</dbReference>
<dbReference type="GO" id="GO:0106141">
    <property type="term" value="F:flavin prenyltransferase activity"/>
    <property type="evidence" value="ECO:0007669"/>
    <property type="project" value="UniProtKB-EC"/>
</dbReference>
<feature type="binding site" evidence="5">
    <location>
        <position position="164"/>
    </location>
    <ligand>
        <name>dimethylallyl phosphate</name>
        <dbReference type="ChEBI" id="CHEBI:88052"/>
    </ligand>
</feature>
<dbReference type="KEGG" id="max:MMALV_09210"/>
<dbReference type="Gene3D" id="3.40.50.1950">
    <property type="entry name" value="Flavin prenyltransferase-like"/>
    <property type="match status" value="1"/>
</dbReference>
<dbReference type="Proteomes" id="UP000012672">
    <property type="component" value="Chromosome"/>
</dbReference>
<dbReference type="eggNOG" id="arCOG01703">
    <property type="taxonomic scope" value="Archaea"/>
</dbReference>
<keyword evidence="8" id="KW-1185">Reference proteome</keyword>
<keyword evidence="1 5" id="KW-0637">Prenyltransferase</keyword>
<feature type="binding site" evidence="5">
    <location>
        <begin position="83"/>
        <end position="86"/>
    </location>
    <ligand>
        <name>FMN</name>
        <dbReference type="ChEBI" id="CHEBI:58210"/>
    </ligand>
</feature>
<gene>
    <name evidence="5" type="primary">ubiX</name>
    <name evidence="7" type="ORF">MMALV_09210</name>
</gene>
<keyword evidence="7" id="KW-0456">Lyase</keyword>
<evidence type="ECO:0000256" key="4">
    <source>
        <dbReference type="ARBA" id="ARBA00022679"/>
    </source>
</evidence>
<dbReference type="RefSeq" id="WP_015504805.1">
    <property type="nucleotide sequence ID" value="NC_020913.1"/>
</dbReference>
<dbReference type="HOGENOM" id="CLU_074522_0_1_2"/>
<reference evidence="7 8" key="1">
    <citation type="journal article" date="2012" name="J. Bacteriol.">
        <title>Genome sequence of 'Candidatus Methanomethylophilus alvus' Mx1201, a methanogenic archaeon from the human gut belonging to a seventh order of methanogens.</title>
        <authorList>
            <person name="Borrel G."/>
            <person name="Harris H.M."/>
            <person name="Tottey W."/>
            <person name="Mihajlovski A."/>
            <person name="Parisot N."/>
            <person name="Peyretaillade E."/>
            <person name="Peyret P."/>
            <person name="Gribaldo S."/>
            <person name="O'Toole P.W."/>
            <person name="Brugere J.F."/>
        </authorList>
    </citation>
    <scope>NUCLEOTIDE SEQUENCE [LARGE SCALE GENOMIC DNA]</scope>
    <source>
        <strain evidence="7 8">Mx1201</strain>
    </source>
</reference>
<dbReference type="InterPro" id="IPR036551">
    <property type="entry name" value="Flavin_trans-like"/>
</dbReference>
<protein>
    <recommendedName>
        <fullName evidence="5">Flavin prenyltransferase UbiX</fullName>
        <ecNumber evidence="5">2.5.1.129</ecNumber>
    </recommendedName>
</protein>
<evidence type="ECO:0000256" key="5">
    <source>
        <dbReference type="HAMAP-Rule" id="MF_01984"/>
    </source>
</evidence>
<dbReference type="FunCoup" id="M9SHM5">
    <property type="interactions" value="80"/>
</dbReference>
<feature type="binding site" evidence="5">
    <location>
        <begin position="9"/>
        <end position="11"/>
    </location>
    <ligand>
        <name>FMN</name>
        <dbReference type="ChEBI" id="CHEBI:58210"/>
    </ligand>
</feature>
<dbReference type="NCBIfam" id="TIGR00421">
    <property type="entry name" value="ubiX_pad"/>
    <property type="match status" value="1"/>
</dbReference>
<proteinExistence type="inferred from homology"/>
<evidence type="ECO:0000256" key="1">
    <source>
        <dbReference type="ARBA" id="ARBA00022602"/>
    </source>
</evidence>
<comment type="similarity">
    <text evidence="5">Belongs to the UbiX/PAD1 family.</text>
</comment>
<dbReference type="InterPro" id="IPR003382">
    <property type="entry name" value="Flavoprotein"/>
</dbReference>
<comment type="caution">
    <text evidence="5">Lacks conserved residue(s) required for the propagation of feature annotation.</text>
</comment>
<dbReference type="STRING" id="1236689.MMALV_09210"/>
<dbReference type="GO" id="GO:0016829">
    <property type="term" value="F:lyase activity"/>
    <property type="evidence" value="ECO:0007669"/>
    <property type="project" value="UniProtKB-KW"/>
</dbReference>
<evidence type="ECO:0000256" key="2">
    <source>
        <dbReference type="ARBA" id="ARBA00022630"/>
    </source>
</evidence>
<dbReference type="GeneID" id="41321703"/>
<feature type="binding site" evidence="5">
    <location>
        <position position="148"/>
    </location>
    <ligand>
        <name>dimethylallyl phosphate</name>
        <dbReference type="ChEBI" id="CHEBI:88052"/>
    </ligand>
</feature>
<accession>M9SHM5</accession>
<comment type="catalytic activity">
    <reaction evidence="5">
        <text>dimethylallyl phosphate + FMNH2 = prenylated FMNH2 + phosphate</text>
        <dbReference type="Rhea" id="RHEA:37743"/>
        <dbReference type="ChEBI" id="CHEBI:43474"/>
        <dbReference type="ChEBI" id="CHEBI:57618"/>
        <dbReference type="ChEBI" id="CHEBI:87467"/>
        <dbReference type="ChEBI" id="CHEBI:88052"/>
        <dbReference type="EC" id="2.5.1.129"/>
    </reaction>
</comment>
<dbReference type="AlphaFoldDB" id="M9SHM5"/>
<feature type="domain" description="Flavoprotein" evidence="6">
    <location>
        <begin position="1"/>
        <end position="167"/>
    </location>
</feature>
<dbReference type="HAMAP" id="MF_01984">
    <property type="entry name" value="ubiX_pad"/>
    <property type="match status" value="1"/>
</dbReference>
<evidence type="ECO:0000259" key="6">
    <source>
        <dbReference type="Pfam" id="PF02441"/>
    </source>
</evidence>
<keyword evidence="4 5" id="KW-0808">Transferase</keyword>
<keyword evidence="2 5" id="KW-0285">Flavoprotein</keyword>
<dbReference type="Pfam" id="PF02441">
    <property type="entry name" value="Flavoprotein"/>
    <property type="match status" value="1"/>
</dbReference>
<dbReference type="InParanoid" id="M9SHM5"/>
<feature type="binding site" evidence="5">
    <location>
        <position position="118"/>
    </location>
    <ligand>
        <name>FMN</name>
        <dbReference type="ChEBI" id="CHEBI:58210"/>
    </ligand>
</feature>
<dbReference type="InterPro" id="IPR004507">
    <property type="entry name" value="UbiX-like"/>
</dbReference>
<evidence type="ECO:0000313" key="8">
    <source>
        <dbReference type="Proteomes" id="UP000012672"/>
    </source>
</evidence>
<organism evidence="7 8">
    <name type="scientific">Methanomethylophilus alvi (strain Mx1201)</name>
    <dbReference type="NCBI Taxonomy" id="1236689"/>
    <lineage>
        <taxon>Archaea</taxon>
        <taxon>Methanobacteriati</taxon>
        <taxon>Thermoplasmatota</taxon>
        <taxon>Thermoplasmata</taxon>
        <taxon>Methanomassiliicoccales</taxon>
        <taxon>Methanomethylophilaceae</taxon>
        <taxon>Methanomethylophilus</taxon>
    </lineage>
</organism>
<name>M9SHM5_METAX</name>
<feature type="binding site" evidence="5">
    <location>
        <position position="32"/>
    </location>
    <ligand>
        <name>FMN</name>
        <dbReference type="ChEBI" id="CHEBI:58210"/>
    </ligand>
</feature>
<evidence type="ECO:0000256" key="3">
    <source>
        <dbReference type="ARBA" id="ARBA00022643"/>
    </source>
</evidence>